<protein>
    <submittedName>
        <fullName evidence="2">3-hydroxybutyrate dehydrogenase</fullName>
        <ecNumber evidence="2">1.1.1.30</ecNumber>
    </submittedName>
</protein>
<evidence type="ECO:0000256" key="1">
    <source>
        <dbReference type="ARBA" id="ARBA00006484"/>
    </source>
</evidence>
<dbReference type="PRINTS" id="PR00080">
    <property type="entry name" value="SDRFAMILY"/>
</dbReference>
<dbReference type="InterPro" id="IPR020904">
    <property type="entry name" value="Sc_DH/Rdtase_CS"/>
</dbReference>
<keyword evidence="2" id="KW-0560">Oxidoreductase</keyword>
<dbReference type="InterPro" id="IPR036291">
    <property type="entry name" value="NAD(P)-bd_dom_sf"/>
</dbReference>
<dbReference type="EC" id="1.1.1.30" evidence="2"/>
<evidence type="ECO:0000313" key="2">
    <source>
        <dbReference type="EMBL" id="MBB3942679.1"/>
    </source>
</evidence>
<dbReference type="PRINTS" id="PR00081">
    <property type="entry name" value="GDHRDH"/>
</dbReference>
<dbReference type="NCBIfam" id="NF009093">
    <property type="entry name" value="PRK12429.1"/>
    <property type="match status" value="1"/>
</dbReference>
<dbReference type="PROSITE" id="PS00061">
    <property type="entry name" value="ADH_SHORT"/>
    <property type="match status" value="1"/>
</dbReference>
<dbReference type="InterPro" id="IPR011294">
    <property type="entry name" value="3-OHbutyrate_DH"/>
</dbReference>
<comment type="similarity">
    <text evidence="1">Belongs to the short-chain dehydrogenases/reductases (SDR) family.</text>
</comment>
<comment type="caution">
    <text evidence="2">The sequence shown here is derived from an EMBL/GenBank/DDBJ whole genome shotgun (WGS) entry which is preliminary data.</text>
</comment>
<dbReference type="NCBIfam" id="TIGR01963">
    <property type="entry name" value="PHB_DH"/>
    <property type="match status" value="1"/>
</dbReference>
<dbReference type="GO" id="GO:0003858">
    <property type="term" value="F:3-hydroxybutyrate dehydrogenase activity"/>
    <property type="evidence" value="ECO:0007669"/>
    <property type="project" value="UniProtKB-EC"/>
</dbReference>
<name>A0A840AWI1_9SPHN</name>
<dbReference type="InterPro" id="IPR002347">
    <property type="entry name" value="SDR_fam"/>
</dbReference>
<gene>
    <name evidence="2" type="ORF">GGR91_000901</name>
</gene>
<keyword evidence="3" id="KW-1185">Reference proteome</keyword>
<organism evidence="2 3">
    <name type="scientific">Sphingorhabdus rigui</name>
    <dbReference type="NCBI Taxonomy" id="1282858"/>
    <lineage>
        <taxon>Bacteria</taxon>
        <taxon>Pseudomonadati</taxon>
        <taxon>Pseudomonadota</taxon>
        <taxon>Alphaproteobacteria</taxon>
        <taxon>Sphingomonadales</taxon>
        <taxon>Sphingomonadaceae</taxon>
        <taxon>Sphingorhabdus</taxon>
    </lineage>
</organism>
<dbReference type="PANTHER" id="PTHR42879">
    <property type="entry name" value="3-OXOACYL-(ACYL-CARRIER-PROTEIN) REDUCTASE"/>
    <property type="match status" value="1"/>
</dbReference>
<evidence type="ECO:0000313" key="3">
    <source>
        <dbReference type="Proteomes" id="UP000581447"/>
    </source>
</evidence>
<sequence length="261" mass="27440">MFLQGKTALITGSTSGIGLGYARALAAEGANVMINGFGDADAIEGYVAELAAASGGKALNSGADMMKPDEIRAMVAECSEKLGSPDILINNAGIQHVAPVDEFPEDKWDAIMSIILSSAFHTTKAALPAMKAKRWGRVINTGSMHSLVASPFKSAYNAAKHGLAGFSKTVALEVATQGITVNNICPGYVWTSLVENQIPDTMKARGLTREQVINDVLLANQPQKKFVQVEQLAALAVFLCRDEASAITGTNLSVDGGWTAQ</sequence>
<reference evidence="2 3" key="1">
    <citation type="submission" date="2020-08" db="EMBL/GenBank/DDBJ databases">
        <title>Genomic Encyclopedia of Type Strains, Phase IV (KMG-IV): sequencing the most valuable type-strain genomes for metagenomic binning, comparative biology and taxonomic classification.</title>
        <authorList>
            <person name="Goeker M."/>
        </authorList>
    </citation>
    <scope>NUCLEOTIDE SEQUENCE [LARGE SCALE GENOMIC DNA]</scope>
    <source>
        <strain evidence="2 3">DSM 29050</strain>
    </source>
</reference>
<dbReference type="Proteomes" id="UP000581447">
    <property type="component" value="Unassembled WGS sequence"/>
</dbReference>
<dbReference type="GO" id="GO:0032787">
    <property type="term" value="P:monocarboxylic acid metabolic process"/>
    <property type="evidence" value="ECO:0007669"/>
    <property type="project" value="UniProtKB-ARBA"/>
</dbReference>
<dbReference type="AlphaFoldDB" id="A0A840AWI1"/>
<proteinExistence type="inferred from homology"/>
<dbReference type="PANTHER" id="PTHR42879:SF2">
    <property type="entry name" value="3-OXOACYL-[ACYL-CARRIER-PROTEIN] REDUCTASE FABG"/>
    <property type="match status" value="1"/>
</dbReference>
<accession>A0A840AWI1</accession>
<dbReference type="SUPFAM" id="SSF51735">
    <property type="entry name" value="NAD(P)-binding Rossmann-fold domains"/>
    <property type="match status" value="1"/>
</dbReference>
<dbReference type="RefSeq" id="WP_183940485.1">
    <property type="nucleotide sequence ID" value="NZ_BAABBG010000001.1"/>
</dbReference>
<dbReference type="Gene3D" id="3.40.50.720">
    <property type="entry name" value="NAD(P)-binding Rossmann-like Domain"/>
    <property type="match status" value="1"/>
</dbReference>
<dbReference type="FunFam" id="3.40.50.720:FF:000084">
    <property type="entry name" value="Short-chain dehydrogenase reductase"/>
    <property type="match status" value="1"/>
</dbReference>
<dbReference type="EMBL" id="JACIEA010000001">
    <property type="protein sequence ID" value="MBB3942679.1"/>
    <property type="molecule type" value="Genomic_DNA"/>
</dbReference>
<dbReference type="InterPro" id="IPR050259">
    <property type="entry name" value="SDR"/>
</dbReference>
<dbReference type="Pfam" id="PF13561">
    <property type="entry name" value="adh_short_C2"/>
    <property type="match status" value="1"/>
</dbReference>